<comment type="subunit">
    <text evidence="7">Component of the Mediator complex.</text>
</comment>
<keyword evidence="6 7" id="KW-0539">Nucleus</keyword>
<name>A0A9X0B2W3_9EURO</name>
<keyword evidence="3 7" id="KW-0805">Transcription regulation</keyword>
<dbReference type="GO" id="GO:0016592">
    <property type="term" value="C:mediator complex"/>
    <property type="evidence" value="ECO:0007669"/>
    <property type="project" value="InterPro"/>
</dbReference>
<accession>A0A9X0B2W3</accession>
<comment type="subcellular location">
    <subcellularLocation>
        <location evidence="1 7">Nucleus</location>
    </subcellularLocation>
</comment>
<dbReference type="EMBL" id="JAPZBU010000009">
    <property type="protein sequence ID" value="KAJ5386134.1"/>
    <property type="molecule type" value="Genomic_DNA"/>
</dbReference>
<dbReference type="AlphaFoldDB" id="A0A9X0B2W3"/>
<keyword evidence="8" id="KW-0175">Coiled coil</keyword>
<comment type="similarity">
    <text evidence="2 7">Belongs to the Mediator complex subunit 9 family.</text>
</comment>
<feature type="region of interest" description="Disordered" evidence="9">
    <location>
        <begin position="1"/>
        <end position="43"/>
    </location>
</feature>
<evidence type="ECO:0000256" key="3">
    <source>
        <dbReference type="ARBA" id="ARBA00023015"/>
    </source>
</evidence>
<protein>
    <recommendedName>
        <fullName evidence="7">Mediator of RNA polymerase II transcription subunit 9</fullName>
    </recommendedName>
    <alternativeName>
        <fullName evidence="7">Mediator complex subunit 9</fullName>
    </alternativeName>
</protein>
<evidence type="ECO:0000256" key="6">
    <source>
        <dbReference type="ARBA" id="ARBA00023242"/>
    </source>
</evidence>
<dbReference type="GO" id="GO:0003712">
    <property type="term" value="F:transcription coregulator activity"/>
    <property type="evidence" value="ECO:0007669"/>
    <property type="project" value="InterPro"/>
</dbReference>
<comment type="function">
    <text evidence="7">Component of the Mediator complex, a coactivator involved in the regulated transcription of nearly all RNA polymerase II-dependent genes. Mediator functions as a bridge to convey information from gene-specific regulatory proteins to the basal RNA polymerase II transcription machinery. Mediator is recruited to promoters by direct interactions with regulatory proteins and serves as a scaffold for the assembly of a functional preinitiation complex with RNA polymerase II and the general transcription factors.</text>
</comment>
<dbReference type="OrthoDB" id="5414694at2759"/>
<dbReference type="Proteomes" id="UP001147747">
    <property type="component" value="Unassembled WGS sequence"/>
</dbReference>
<keyword evidence="5 7" id="KW-0804">Transcription</keyword>
<evidence type="ECO:0000256" key="9">
    <source>
        <dbReference type="SAM" id="MobiDB-lite"/>
    </source>
</evidence>
<keyword evidence="4 7" id="KW-0010">Activator</keyword>
<reference evidence="10" key="2">
    <citation type="journal article" date="2023" name="IMA Fungus">
        <title>Comparative genomic study of the Penicillium genus elucidates a diverse pangenome and 15 lateral gene transfer events.</title>
        <authorList>
            <person name="Petersen C."/>
            <person name="Sorensen T."/>
            <person name="Nielsen M.R."/>
            <person name="Sondergaard T.E."/>
            <person name="Sorensen J.L."/>
            <person name="Fitzpatrick D.A."/>
            <person name="Frisvad J.C."/>
            <person name="Nielsen K.L."/>
        </authorList>
    </citation>
    <scope>NUCLEOTIDE SEQUENCE</scope>
    <source>
        <strain evidence="10">IBT 29677</strain>
    </source>
</reference>
<evidence type="ECO:0000256" key="7">
    <source>
        <dbReference type="RuleBase" id="RU364145"/>
    </source>
</evidence>
<dbReference type="Pfam" id="PF07544">
    <property type="entry name" value="Med9"/>
    <property type="match status" value="1"/>
</dbReference>
<organism evidence="10 11">
    <name type="scientific">Penicillium cosmopolitanum</name>
    <dbReference type="NCBI Taxonomy" id="1131564"/>
    <lineage>
        <taxon>Eukaryota</taxon>
        <taxon>Fungi</taxon>
        <taxon>Dikarya</taxon>
        <taxon>Ascomycota</taxon>
        <taxon>Pezizomycotina</taxon>
        <taxon>Eurotiomycetes</taxon>
        <taxon>Eurotiomycetidae</taxon>
        <taxon>Eurotiales</taxon>
        <taxon>Aspergillaceae</taxon>
        <taxon>Penicillium</taxon>
    </lineage>
</organism>
<evidence type="ECO:0000256" key="5">
    <source>
        <dbReference type="ARBA" id="ARBA00023163"/>
    </source>
</evidence>
<proteinExistence type="inferred from homology"/>
<evidence type="ECO:0000256" key="1">
    <source>
        <dbReference type="ARBA" id="ARBA00004123"/>
    </source>
</evidence>
<dbReference type="InterPro" id="IPR011425">
    <property type="entry name" value="Med9"/>
</dbReference>
<evidence type="ECO:0000256" key="2">
    <source>
        <dbReference type="ARBA" id="ARBA00008089"/>
    </source>
</evidence>
<gene>
    <name evidence="7" type="primary">MED9</name>
    <name evidence="10" type="ORF">N7509_008675</name>
</gene>
<feature type="coiled-coil region" evidence="8">
    <location>
        <begin position="146"/>
        <end position="173"/>
    </location>
</feature>
<dbReference type="GO" id="GO:0006357">
    <property type="term" value="P:regulation of transcription by RNA polymerase II"/>
    <property type="evidence" value="ECO:0007669"/>
    <property type="project" value="InterPro"/>
</dbReference>
<evidence type="ECO:0000256" key="8">
    <source>
        <dbReference type="SAM" id="Coils"/>
    </source>
</evidence>
<reference evidence="10" key="1">
    <citation type="submission" date="2022-12" db="EMBL/GenBank/DDBJ databases">
        <authorList>
            <person name="Petersen C."/>
        </authorList>
    </citation>
    <scope>NUCLEOTIDE SEQUENCE</scope>
    <source>
        <strain evidence="10">IBT 29677</strain>
    </source>
</reference>
<feature type="region of interest" description="Disordered" evidence="9">
    <location>
        <begin position="67"/>
        <end position="125"/>
    </location>
</feature>
<comment type="caution">
    <text evidence="10">The sequence shown here is derived from an EMBL/GenBank/DDBJ whole genome shotgun (WGS) entry which is preliminary data.</text>
</comment>
<sequence>MASRSPTAATPLPKSSVAPESPSKEANTLAPPQTVPFPPPQTFEILPQLHGILLRLLSQKPVGNVAVGAPAEGTEVPGSSTEARPDGQQLPSNIPGGEANDPTASQAAAGAIDPNAPPPLDVKDLPTETHSVKIRIQKARAVVEGLPDVQRSVEEQEDEISELEDRVARLRSVISDFGTRAGQDPLDHPRVTVT</sequence>
<evidence type="ECO:0000313" key="10">
    <source>
        <dbReference type="EMBL" id="KAJ5386134.1"/>
    </source>
</evidence>
<evidence type="ECO:0000313" key="11">
    <source>
        <dbReference type="Proteomes" id="UP001147747"/>
    </source>
</evidence>
<keyword evidence="11" id="KW-1185">Reference proteome</keyword>
<evidence type="ECO:0000256" key="4">
    <source>
        <dbReference type="ARBA" id="ARBA00023159"/>
    </source>
</evidence>